<feature type="domain" description="Pyrroline-5-carboxylate reductase dimerisation" evidence="1">
    <location>
        <begin position="1"/>
        <end position="84"/>
    </location>
</feature>
<gene>
    <name evidence="2" type="ORF">COY90_02985</name>
</gene>
<dbReference type="Pfam" id="PF14748">
    <property type="entry name" value="P5CR_dimer"/>
    <property type="match status" value="1"/>
</dbReference>
<dbReference type="Gene3D" id="1.10.3730.10">
    <property type="entry name" value="ProC C-terminal domain-like"/>
    <property type="match status" value="1"/>
</dbReference>
<feature type="non-terminal residue" evidence="2">
    <location>
        <position position="1"/>
    </location>
</feature>
<evidence type="ECO:0000313" key="3">
    <source>
        <dbReference type="Proteomes" id="UP000230108"/>
    </source>
</evidence>
<dbReference type="EMBL" id="PFLF01000060">
    <property type="protein sequence ID" value="PIY68990.1"/>
    <property type="molecule type" value="Genomic_DNA"/>
</dbReference>
<dbReference type="InterPro" id="IPR029036">
    <property type="entry name" value="P5CR_dimer"/>
</dbReference>
<name>A0A2M7QDP3_9BACT</name>
<sequence>VEAFVESARRLGLNNEMSKLLVMQTIKGSLITLTRSAKSVEESRKQVTSKGGTTEAALKILTDDKFKEVFYKATHAAYNRSLELNFS</sequence>
<reference evidence="3" key="1">
    <citation type="submission" date="2017-09" db="EMBL/GenBank/DDBJ databases">
        <title>Depth-based differentiation of microbial function through sediment-hosted aquifers and enrichment of novel symbionts in the deep terrestrial subsurface.</title>
        <authorList>
            <person name="Probst A.J."/>
            <person name="Ladd B."/>
            <person name="Jarett J.K."/>
            <person name="Geller-Mcgrath D.E."/>
            <person name="Sieber C.M.K."/>
            <person name="Emerson J.B."/>
            <person name="Anantharaman K."/>
            <person name="Thomas B.C."/>
            <person name="Malmstrom R."/>
            <person name="Stieglmeier M."/>
            <person name="Klingl A."/>
            <person name="Woyke T."/>
            <person name="Ryan C.M."/>
            <person name="Banfield J.F."/>
        </authorList>
    </citation>
    <scope>NUCLEOTIDE SEQUENCE [LARGE SCALE GENOMIC DNA]</scope>
</reference>
<organism evidence="2 3">
    <name type="scientific">Candidatus Roizmanbacteria bacterium CG_4_10_14_0_8_um_filter_39_9</name>
    <dbReference type="NCBI Taxonomy" id="1974829"/>
    <lineage>
        <taxon>Bacteria</taxon>
        <taxon>Candidatus Roizmaniibacteriota</taxon>
    </lineage>
</organism>
<evidence type="ECO:0000313" key="2">
    <source>
        <dbReference type="EMBL" id="PIY68990.1"/>
    </source>
</evidence>
<dbReference type="Proteomes" id="UP000230108">
    <property type="component" value="Unassembled WGS sequence"/>
</dbReference>
<evidence type="ECO:0000259" key="1">
    <source>
        <dbReference type="Pfam" id="PF14748"/>
    </source>
</evidence>
<dbReference type="AlphaFoldDB" id="A0A2M7QDP3"/>
<accession>A0A2M7QDP3</accession>
<proteinExistence type="predicted"/>
<dbReference type="InterPro" id="IPR008927">
    <property type="entry name" value="6-PGluconate_DH-like_C_sf"/>
</dbReference>
<comment type="caution">
    <text evidence="2">The sequence shown here is derived from an EMBL/GenBank/DDBJ whole genome shotgun (WGS) entry which is preliminary data.</text>
</comment>
<protein>
    <submittedName>
        <fullName evidence="2">Pyrroline-5-carboxylate reductase</fullName>
    </submittedName>
</protein>
<dbReference type="SUPFAM" id="SSF48179">
    <property type="entry name" value="6-phosphogluconate dehydrogenase C-terminal domain-like"/>
    <property type="match status" value="1"/>
</dbReference>